<evidence type="ECO:0000256" key="3">
    <source>
        <dbReference type="ARBA" id="ARBA00018141"/>
    </source>
</evidence>
<keyword evidence="6 8" id="KW-0456">Lyase</keyword>
<evidence type="ECO:0000313" key="12">
    <source>
        <dbReference type="Proteomes" id="UP000628710"/>
    </source>
</evidence>
<evidence type="ECO:0000256" key="4">
    <source>
        <dbReference type="ARBA" id="ARBA00022723"/>
    </source>
</evidence>
<dbReference type="InterPro" id="IPR007115">
    <property type="entry name" value="6-PTP_synth/QueD"/>
</dbReference>
<gene>
    <name evidence="11" type="primary">queD</name>
    <name evidence="11" type="ORF">I8J31_09895</name>
</gene>
<feature type="binding site" evidence="10">
    <location>
        <position position="14"/>
    </location>
    <ligand>
        <name>Zn(2+)</name>
        <dbReference type="ChEBI" id="CHEBI:29105"/>
    </ligand>
</feature>
<feature type="binding site" evidence="10">
    <location>
        <position position="31"/>
    </location>
    <ligand>
        <name>Zn(2+)</name>
        <dbReference type="ChEBI" id="CHEBI:29105"/>
    </ligand>
</feature>
<feature type="active site" description="Charge relay system" evidence="9">
    <location>
        <position position="69"/>
    </location>
</feature>
<dbReference type="GO" id="GO:0070497">
    <property type="term" value="F:6-carboxytetrahydropterin synthase activity"/>
    <property type="evidence" value="ECO:0007669"/>
    <property type="project" value="UniProtKB-EC"/>
</dbReference>
<name>A0A934N2M5_9GAMM</name>
<evidence type="ECO:0000256" key="5">
    <source>
        <dbReference type="ARBA" id="ARBA00022833"/>
    </source>
</evidence>
<dbReference type="InterPro" id="IPR038418">
    <property type="entry name" value="6-PTP_synth/QueD_sf"/>
</dbReference>
<protein>
    <recommendedName>
        <fullName evidence="3 8">6-carboxy-5,6,7,8-tetrahydropterin synthase</fullName>
        <ecNumber evidence="8">4.-.-.-</ecNumber>
    </recommendedName>
</protein>
<evidence type="ECO:0000256" key="10">
    <source>
        <dbReference type="PIRSR" id="PIRSR006113-2"/>
    </source>
</evidence>
<comment type="catalytic activity">
    <reaction evidence="7 8">
        <text>7,8-dihydroneopterin 3'-triphosphate + H2O = 6-carboxy-5,6,7,8-tetrahydropterin + triphosphate + acetaldehyde + 2 H(+)</text>
        <dbReference type="Rhea" id="RHEA:27966"/>
        <dbReference type="ChEBI" id="CHEBI:15343"/>
        <dbReference type="ChEBI" id="CHEBI:15377"/>
        <dbReference type="ChEBI" id="CHEBI:15378"/>
        <dbReference type="ChEBI" id="CHEBI:18036"/>
        <dbReference type="ChEBI" id="CHEBI:58462"/>
        <dbReference type="ChEBI" id="CHEBI:61032"/>
        <dbReference type="EC" id="4.1.2.50"/>
    </reaction>
</comment>
<dbReference type="Pfam" id="PF01242">
    <property type="entry name" value="PTPS"/>
    <property type="match status" value="1"/>
</dbReference>
<evidence type="ECO:0000256" key="2">
    <source>
        <dbReference type="ARBA" id="ARBA00008900"/>
    </source>
</evidence>
<reference evidence="11" key="1">
    <citation type="submission" date="2020-12" db="EMBL/GenBank/DDBJ databases">
        <title>Marinomonas arctica sp. nov., a psychrotolerant bacterium isolated from the Arctic.</title>
        <authorList>
            <person name="Zhang Y."/>
        </authorList>
    </citation>
    <scope>NUCLEOTIDE SEQUENCE</scope>
    <source>
        <strain evidence="11">C1424</strain>
    </source>
</reference>
<proteinExistence type="inferred from homology"/>
<feature type="active site" description="Proton acceptor" evidence="9">
    <location>
        <position position="25"/>
    </location>
</feature>
<evidence type="ECO:0000256" key="9">
    <source>
        <dbReference type="PIRSR" id="PIRSR006113-1"/>
    </source>
</evidence>
<organism evidence="11 12">
    <name type="scientific">Marinomonas transparens</name>
    <dbReference type="NCBI Taxonomy" id="2795388"/>
    <lineage>
        <taxon>Bacteria</taxon>
        <taxon>Pseudomonadati</taxon>
        <taxon>Pseudomonadota</taxon>
        <taxon>Gammaproteobacteria</taxon>
        <taxon>Oceanospirillales</taxon>
        <taxon>Oceanospirillaceae</taxon>
        <taxon>Marinomonas</taxon>
    </lineage>
</organism>
<accession>A0A934N2M5</accession>
<keyword evidence="5 8" id="KW-0862">Zinc</keyword>
<feature type="active site" description="Charge relay system" evidence="9">
    <location>
        <position position="108"/>
    </location>
</feature>
<keyword evidence="8" id="KW-0671">Queuosine biosynthesis</keyword>
<dbReference type="PIRSF" id="PIRSF006113">
    <property type="entry name" value="PTP_synth"/>
    <property type="match status" value="1"/>
</dbReference>
<dbReference type="GO" id="GO:0046872">
    <property type="term" value="F:metal ion binding"/>
    <property type="evidence" value="ECO:0007669"/>
    <property type="project" value="UniProtKB-KW"/>
</dbReference>
<dbReference type="SUPFAM" id="SSF55620">
    <property type="entry name" value="Tetrahydrobiopterin biosynthesis enzymes-like"/>
    <property type="match status" value="1"/>
</dbReference>
<dbReference type="PANTHER" id="PTHR12589:SF7">
    <property type="entry name" value="6-PYRUVOYL TETRAHYDROBIOPTERIN SYNTHASE"/>
    <property type="match status" value="1"/>
</dbReference>
<evidence type="ECO:0000256" key="8">
    <source>
        <dbReference type="PIRNR" id="PIRNR006113"/>
    </source>
</evidence>
<dbReference type="NCBIfam" id="TIGR03367">
    <property type="entry name" value="queuosine_QueD"/>
    <property type="match status" value="1"/>
</dbReference>
<evidence type="ECO:0000256" key="1">
    <source>
        <dbReference type="ARBA" id="ARBA00005061"/>
    </source>
</evidence>
<keyword evidence="4 8" id="KW-0479">Metal-binding</keyword>
<comment type="caution">
    <text evidence="11">The sequence shown here is derived from an EMBL/GenBank/DDBJ whole genome shotgun (WGS) entry which is preliminary data.</text>
</comment>
<dbReference type="EC" id="4.-.-.-" evidence="8"/>
<dbReference type="Proteomes" id="UP000628710">
    <property type="component" value="Unassembled WGS sequence"/>
</dbReference>
<sequence>MYRIRKSFQFCASHQLQGLPDSHPCSRLHGHNYEVVIELASGTLNSTGFVRDYRELSQFKSYLDDQLDHRHLNDVLGADNTTAERLAEHLYHWSKKRWPEVCAISVSETPKTWAEYRPC</sequence>
<evidence type="ECO:0000313" key="11">
    <source>
        <dbReference type="EMBL" id="MBJ7537983.1"/>
    </source>
</evidence>
<dbReference type="EMBL" id="JAEMNX010000010">
    <property type="protein sequence ID" value="MBJ7537983.1"/>
    <property type="molecule type" value="Genomic_DNA"/>
</dbReference>
<evidence type="ECO:0000256" key="6">
    <source>
        <dbReference type="ARBA" id="ARBA00023239"/>
    </source>
</evidence>
<dbReference type="PANTHER" id="PTHR12589">
    <property type="entry name" value="PYRUVOYL TETRAHYDROBIOPTERIN SYNTHASE"/>
    <property type="match status" value="1"/>
</dbReference>
<keyword evidence="12" id="KW-1185">Reference proteome</keyword>
<comment type="similarity">
    <text evidence="2 8">Belongs to the PTPS family. QueD subfamily.</text>
</comment>
<comment type="cofactor">
    <cofactor evidence="8 10">
        <name>Zn(2+)</name>
        <dbReference type="ChEBI" id="CHEBI:29105"/>
    </cofactor>
    <text evidence="8 10">Binds 1 zinc ion per subunit.</text>
</comment>
<dbReference type="GO" id="GO:0008616">
    <property type="term" value="P:tRNA queuosine(34) biosynthetic process"/>
    <property type="evidence" value="ECO:0007669"/>
    <property type="project" value="UniProtKB-KW"/>
</dbReference>
<dbReference type="Gene3D" id="3.30.479.10">
    <property type="entry name" value="6-pyruvoyl tetrahydropterin synthase/QueD"/>
    <property type="match status" value="1"/>
</dbReference>
<comment type="pathway">
    <text evidence="1 8">Purine metabolism; 7-cyano-7-deazaguanine biosynthesis.</text>
</comment>
<evidence type="ECO:0000256" key="7">
    <source>
        <dbReference type="ARBA" id="ARBA00048807"/>
    </source>
</evidence>
<dbReference type="RefSeq" id="WP_199468326.1">
    <property type="nucleotide sequence ID" value="NZ_JAEMNX010000010.1"/>
</dbReference>
<feature type="binding site" evidence="10">
    <location>
        <position position="29"/>
    </location>
    <ligand>
        <name>Zn(2+)</name>
        <dbReference type="ChEBI" id="CHEBI:29105"/>
    </ligand>
</feature>
<dbReference type="AlphaFoldDB" id="A0A934N2M5"/>